<evidence type="ECO:0000313" key="1">
    <source>
        <dbReference type="EMBL" id="GBP26124.1"/>
    </source>
</evidence>
<evidence type="ECO:0000313" key="2">
    <source>
        <dbReference type="Proteomes" id="UP000299102"/>
    </source>
</evidence>
<accession>A0A4C1UJQ6</accession>
<reference evidence="1 2" key="1">
    <citation type="journal article" date="2019" name="Commun. Biol.">
        <title>The bagworm genome reveals a unique fibroin gene that provides high tensile strength.</title>
        <authorList>
            <person name="Kono N."/>
            <person name="Nakamura H."/>
            <person name="Ohtoshi R."/>
            <person name="Tomita M."/>
            <person name="Numata K."/>
            <person name="Arakawa K."/>
        </authorList>
    </citation>
    <scope>NUCLEOTIDE SEQUENCE [LARGE SCALE GENOMIC DNA]</scope>
</reference>
<organism evidence="1 2">
    <name type="scientific">Eumeta variegata</name>
    <name type="common">Bagworm moth</name>
    <name type="synonym">Eumeta japonica</name>
    <dbReference type="NCBI Taxonomy" id="151549"/>
    <lineage>
        <taxon>Eukaryota</taxon>
        <taxon>Metazoa</taxon>
        <taxon>Ecdysozoa</taxon>
        <taxon>Arthropoda</taxon>
        <taxon>Hexapoda</taxon>
        <taxon>Insecta</taxon>
        <taxon>Pterygota</taxon>
        <taxon>Neoptera</taxon>
        <taxon>Endopterygota</taxon>
        <taxon>Lepidoptera</taxon>
        <taxon>Glossata</taxon>
        <taxon>Ditrysia</taxon>
        <taxon>Tineoidea</taxon>
        <taxon>Psychidae</taxon>
        <taxon>Oiketicinae</taxon>
        <taxon>Eumeta</taxon>
    </lineage>
</organism>
<dbReference type="AlphaFoldDB" id="A0A4C1UJQ6"/>
<name>A0A4C1UJQ6_EUMVA</name>
<dbReference type="InterPro" id="IPR001888">
    <property type="entry name" value="Transposase_1"/>
</dbReference>
<comment type="caution">
    <text evidence="1">The sequence shown here is derived from an EMBL/GenBank/DDBJ whole genome shotgun (WGS) entry which is preliminary data.</text>
</comment>
<dbReference type="OrthoDB" id="616263at2759"/>
<proteinExistence type="predicted"/>
<sequence>MVWWDWKDLIHYKLLLSSEIINLDLYCQQLMKLKQEVEKKLPELIGRLIALNYRFNAIAKECGLSPRCGLTGMEMPSALEALWVPRVRHLAIGSQTRALAQGRPSNETLRGSEGASVGWPLKVVIMKGVPIGASFAKAEDRCG</sequence>
<dbReference type="EMBL" id="BGZK01000176">
    <property type="protein sequence ID" value="GBP26124.1"/>
    <property type="molecule type" value="Genomic_DNA"/>
</dbReference>
<dbReference type="Pfam" id="PF01359">
    <property type="entry name" value="Transposase_1"/>
    <property type="match status" value="1"/>
</dbReference>
<protein>
    <submittedName>
        <fullName evidence="1">Uncharacterized protein</fullName>
    </submittedName>
</protein>
<gene>
    <name evidence="1" type="ORF">EVAR_15138_1</name>
</gene>
<dbReference type="Proteomes" id="UP000299102">
    <property type="component" value="Unassembled WGS sequence"/>
</dbReference>
<keyword evidence="2" id="KW-1185">Reference proteome</keyword>